<dbReference type="Pfam" id="PF03692">
    <property type="entry name" value="CxxCxxCC"/>
    <property type="match status" value="1"/>
</dbReference>
<dbReference type="RefSeq" id="WP_092409108.1">
    <property type="nucleotide sequence ID" value="NZ_FOVF01000023.1"/>
</dbReference>
<keyword evidence="2" id="KW-1185">Reference proteome</keyword>
<protein>
    <submittedName>
        <fullName evidence="1">Putative zinc-or iron-chelating domain-containing protein</fullName>
    </submittedName>
</protein>
<reference evidence="1 2" key="1">
    <citation type="submission" date="2016-10" db="EMBL/GenBank/DDBJ databases">
        <authorList>
            <person name="de Groot N.N."/>
        </authorList>
    </citation>
    <scope>NUCLEOTIDE SEQUENCE [LARGE SCALE GENOMIC DNA]</scope>
    <source>
        <strain evidence="1 2">CGMCC 1.7659</strain>
    </source>
</reference>
<proteinExistence type="predicted"/>
<dbReference type="InterPro" id="IPR005358">
    <property type="entry name" value="Puta_zinc/iron-chelating_dom"/>
</dbReference>
<dbReference type="Proteomes" id="UP000198575">
    <property type="component" value="Unassembled WGS sequence"/>
</dbReference>
<dbReference type="OrthoDB" id="71604at2"/>
<dbReference type="STRING" id="578942.SAMN05216289_12321"/>
<evidence type="ECO:0000313" key="2">
    <source>
        <dbReference type="Proteomes" id="UP000198575"/>
    </source>
</evidence>
<organism evidence="1 2">
    <name type="scientific">Dokdonella immobilis</name>
    <dbReference type="NCBI Taxonomy" id="578942"/>
    <lineage>
        <taxon>Bacteria</taxon>
        <taxon>Pseudomonadati</taxon>
        <taxon>Pseudomonadota</taxon>
        <taxon>Gammaproteobacteria</taxon>
        <taxon>Lysobacterales</taxon>
        <taxon>Rhodanobacteraceae</taxon>
        <taxon>Dokdonella</taxon>
    </lineage>
</organism>
<dbReference type="AlphaFoldDB" id="A0A1I4Z7M0"/>
<dbReference type="EMBL" id="FOVF01000023">
    <property type="protein sequence ID" value="SFN45969.1"/>
    <property type="molecule type" value="Genomic_DNA"/>
</dbReference>
<gene>
    <name evidence="1" type="ORF">SAMN05216289_12321</name>
</gene>
<sequence>MDDASASDDDRIDPTILCSHCEAVCCRLTVYVMADDPTPAYFVDQDEYGMDVMRRRDDGWCTALDRETMRCTIYGLRPQVCRDFAMGGGDCRSVRDNDRRLAIAVI</sequence>
<accession>A0A1I4Z7M0</accession>
<name>A0A1I4Z7M0_9GAMM</name>
<evidence type="ECO:0000313" key="1">
    <source>
        <dbReference type="EMBL" id="SFN45969.1"/>
    </source>
</evidence>